<dbReference type="InterPro" id="IPR048666">
    <property type="entry name" value="RedAm-like_C"/>
</dbReference>
<dbReference type="Gene3D" id="3.40.50.720">
    <property type="entry name" value="NAD(P)-binding Rossmann-like Domain"/>
    <property type="match status" value="1"/>
</dbReference>
<dbReference type="GO" id="GO:0050661">
    <property type="term" value="F:NADP binding"/>
    <property type="evidence" value="ECO:0007669"/>
    <property type="project" value="InterPro"/>
</dbReference>
<gene>
    <name evidence="4" type="ORF">GTP41_05430</name>
</gene>
<dbReference type="InterPro" id="IPR036291">
    <property type="entry name" value="NAD(P)-bd_dom_sf"/>
</dbReference>
<dbReference type="InterPro" id="IPR013328">
    <property type="entry name" value="6PGD_dom2"/>
</dbReference>
<dbReference type="AlphaFoldDB" id="A0A6N9HDL3"/>
<dbReference type="EMBL" id="WWCJ01000003">
    <property type="protein sequence ID" value="MYN01536.1"/>
    <property type="molecule type" value="Genomic_DNA"/>
</dbReference>
<dbReference type="PANTHER" id="PTHR43580:SF2">
    <property type="entry name" value="CYTOKINE-LIKE NUCLEAR FACTOR N-PAC"/>
    <property type="match status" value="1"/>
</dbReference>
<reference evidence="4 5" key="1">
    <citation type="submission" date="2019-12" db="EMBL/GenBank/DDBJ databases">
        <title>Novel species isolated from a subtropical stream in China.</title>
        <authorList>
            <person name="Lu H."/>
        </authorList>
    </citation>
    <scope>NUCLEOTIDE SEQUENCE [LARGE SCALE GENOMIC DNA]</scope>
    <source>
        <strain evidence="4 5">DS3</strain>
    </source>
</reference>
<feature type="domain" description="NADPH-dependent reductive aminase-like C-terminal" evidence="3">
    <location>
        <begin position="166"/>
        <end position="288"/>
    </location>
</feature>
<evidence type="ECO:0000313" key="4">
    <source>
        <dbReference type="EMBL" id="MYN01536.1"/>
    </source>
</evidence>
<dbReference type="Pfam" id="PF21761">
    <property type="entry name" value="RedAm-like_C"/>
    <property type="match status" value="1"/>
</dbReference>
<name>A0A6N9HDL3_9BURK</name>
<dbReference type="SUPFAM" id="SSF48179">
    <property type="entry name" value="6-phosphogluconate dehydrogenase C-terminal domain-like"/>
    <property type="match status" value="1"/>
</dbReference>
<dbReference type="InterPro" id="IPR015815">
    <property type="entry name" value="HIBADH-related"/>
</dbReference>
<keyword evidence="5" id="KW-1185">Reference proteome</keyword>
<keyword evidence="1" id="KW-0560">Oxidoreductase</keyword>
<dbReference type="PIRSF" id="PIRSF000103">
    <property type="entry name" value="HIBADH"/>
    <property type="match status" value="1"/>
</dbReference>
<dbReference type="InterPro" id="IPR051265">
    <property type="entry name" value="HIBADH-related_NP60_sf"/>
</dbReference>
<dbReference type="InterPro" id="IPR006115">
    <property type="entry name" value="6PGDH_NADP-bd"/>
</dbReference>
<accession>A0A6N9HDL3</accession>
<proteinExistence type="predicted"/>
<dbReference type="Gene3D" id="1.10.1040.10">
    <property type="entry name" value="N-(1-d-carboxylethyl)-l-norvaline Dehydrogenase, domain 2"/>
    <property type="match status" value="1"/>
</dbReference>
<organism evidence="4 5">
    <name type="scientific">Pseudoduganella guangdongensis</name>
    <dbReference type="NCBI Taxonomy" id="2692179"/>
    <lineage>
        <taxon>Bacteria</taxon>
        <taxon>Pseudomonadati</taxon>
        <taxon>Pseudomonadota</taxon>
        <taxon>Betaproteobacteria</taxon>
        <taxon>Burkholderiales</taxon>
        <taxon>Oxalobacteraceae</taxon>
        <taxon>Telluria group</taxon>
        <taxon>Pseudoduganella</taxon>
    </lineage>
</organism>
<protein>
    <submittedName>
        <fullName evidence="4">NAD(P)-binding domain-containing protein</fullName>
    </submittedName>
</protein>
<evidence type="ECO:0000259" key="3">
    <source>
        <dbReference type="Pfam" id="PF21761"/>
    </source>
</evidence>
<dbReference type="InterPro" id="IPR008927">
    <property type="entry name" value="6-PGluconate_DH-like_C_sf"/>
</dbReference>
<dbReference type="SMR" id="A0A6N9HDL3"/>
<sequence length="291" mass="30143">MKMKSIAVIGLGQMGSTLARLLLDAGFEVHVWNRTPGKAAALAEAGAKVAASAAEALSRAEFAVMCVHDHGAAAEIMTPNAWRALEGKALLQFTTFSPQEAAAAAETAQRHGAVYLSGAIQVAPEQMGKPDTTILLSGPRATVDRAQTVLAAFGGNIAWLGERATAAPTMDLATLSFVYGATSGFLQGAALLQQEGLDVQRYGAIVQAMSPSFGEFLQHEANVVAGGDYSISQSPLSISVDATRRIHHAMRAAGLDASLTGAIAQLLERANAAGYSGEELAAVTKVIRNQG</sequence>
<dbReference type="Proteomes" id="UP000448575">
    <property type="component" value="Unassembled WGS sequence"/>
</dbReference>
<comment type="caution">
    <text evidence="4">The sequence shown here is derived from an EMBL/GenBank/DDBJ whole genome shotgun (WGS) entry which is preliminary data.</text>
</comment>
<evidence type="ECO:0000313" key="5">
    <source>
        <dbReference type="Proteomes" id="UP000448575"/>
    </source>
</evidence>
<evidence type="ECO:0000256" key="1">
    <source>
        <dbReference type="ARBA" id="ARBA00023002"/>
    </source>
</evidence>
<evidence type="ECO:0000259" key="2">
    <source>
        <dbReference type="Pfam" id="PF03446"/>
    </source>
</evidence>
<dbReference type="SUPFAM" id="SSF51735">
    <property type="entry name" value="NAD(P)-binding Rossmann-fold domains"/>
    <property type="match status" value="1"/>
</dbReference>
<dbReference type="Pfam" id="PF03446">
    <property type="entry name" value="NAD_binding_2"/>
    <property type="match status" value="1"/>
</dbReference>
<dbReference type="PANTHER" id="PTHR43580">
    <property type="entry name" value="OXIDOREDUCTASE GLYR1-RELATED"/>
    <property type="match status" value="1"/>
</dbReference>
<feature type="domain" description="6-phosphogluconate dehydrogenase NADP-binding" evidence="2">
    <location>
        <begin position="5"/>
        <end position="161"/>
    </location>
</feature>
<dbReference type="GO" id="GO:0016491">
    <property type="term" value="F:oxidoreductase activity"/>
    <property type="evidence" value="ECO:0007669"/>
    <property type="project" value="UniProtKB-KW"/>
</dbReference>